<dbReference type="Gene3D" id="3.60.21.10">
    <property type="match status" value="1"/>
</dbReference>
<dbReference type="Proteomes" id="UP000067683">
    <property type="component" value="Chromosome"/>
</dbReference>
<sequence length="378" mass="41409">MATLPKWFIVCLATLGTLAISGEQPSAADSAAHEFTARAAPLAVMPERLARNHRVSLSAIGDVLIHEPLYEDARTGSAYDFDSMFAPIQPFLESSDITVANSESIIGGSEIGVSTYPSFNSPFELGDAMKNAGVDVVSMANNHTLDRGVQAIENAITHWRNIGMVSTGSHLSAQQRADIPVIERNGITLSFLSYTYGTNGVPTPDGRPYLVNRIDRELIQQDLAYAREHSDVTVLSLHFGNEYEPMPTQEQTELARFAAENGADIILGHHPHVLQPPAWIDTADGRRSFAFYSLGNFLSGQKGVERRIGGIAHVNIEKLETAEGSSIAITNPAFTPTFVQHDGFTDFEVLLLKDINDEWNANTKAHLATWMTELEFRE</sequence>
<reference evidence="3" key="1">
    <citation type="submission" date="2016-01" db="EMBL/GenBank/DDBJ databases">
        <title>Complete genome of Planococcus rifietoensis type strain M8.</title>
        <authorList>
            <person name="See-Too W.S."/>
        </authorList>
    </citation>
    <scope>NUCLEOTIDE SEQUENCE [LARGE SCALE GENOMIC DNA]</scope>
    <source>
        <strain evidence="3">M8</strain>
    </source>
</reference>
<dbReference type="InterPro" id="IPR052169">
    <property type="entry name" value="CW_Biosynth-Accessory"/>
</dbReference>
<organism evidence="3 4">
    <name type="scientific">Planococcus rifietoensis</name>
    <dbReference type="NCBI Taxonomy" id="200991"/>
    <lineage>
        <taxon>Bacteria</taxon>
        <taxon>Bacillati</taxon>
        <taxon>Bacillota</taxon>
        <taxon>Bacilli</taxon>
        <taxon>Bacillales</taxon>
        <taxon>Caryophanaceae</taxon>
        <taxon>Planococcus</taxon>
    </lineage>
</organism>
<keyword evidence="4" id="KW-1185">Reference proteome</keyword>
<dbReference type="SUPFAM" id="SSF56300">
    <property type="entry name" value="Metallo-dependent phosphatases"/>
    <property type="match status" value="1"/>
</dbReference>
<dbReference type="RefSeq" id="WP_058381465.1">
    <property type="nucleotide sequence ID" value="NZ_CP013659.2"/>
</dbReference>
<dbReference type="CDD" id="cd07381">
    <property type="entry name" value="MPP_CapA"/>
    <property type="match status" value="1"/>
</dbReference>
<evidence type="ECO:0000313" key="4">
    <source>
        <dbReference type="Proteomes" id="UP000067683"/>
    </source>
</evidence>
<protein>
    <submittedName>
        <fullName evidence="3">Capsular biosynthesis protein</fullName>
    </submittedName>
</protein>
<feature type="domain" description="Capsule synthesis protein CapA" evidence="2">
    <location>
        <begin position="56"/>
        <end position="301"/>
    </location>
</feature>
<dbReference type="OrthoDB" id="9810906at2"/>
<dbReference type="KEGG" id="prt:AUC31_05765"/>
<evidence type="ECO:0000259" key="2">
    <source>
        <dbReference type="SMART" id="SM00854"/>
    </source>
</evidence>
<evidence type="ECO:0000256" key="1">
    <source>
        <dbReference type="ARBA" id="ARBA00005662"/>
    </source>
</evidence>
<evidence type="ECO:0000313" key="3">
    <source>
        <dbReference type="EMBL" id="ALS74758.1"/>
    </source>
</evidence>
<dbReference type="AlphaFoldDB" id="A0A0U2Q7M2"/>
<comment type="similarity">
    <text evidence="1">Belongs to the CapA family.</text>
</comment>
<dbReference type="PANTHER" id="PTHR33393">
    <property type="entry name" value="POLYGLUTAMINE SYNTHESIS ACCESSORY PROTEIN RV0574C-RELATED"/>
    <property type="match status" value="1"/>
</dbReference>
<accession>A0A0U2Q7M2</accession>
<dbReference type="SMART" id="SM00854">
    <property type="entry name" value="PGA_cap"/>
    <property type="match status" value="1"/>
</dbReference>
<name>A0A0U2Q7M2_9BACL</name>
<dbReference type="EMBL" id="CP013659">
    <property type="protein sequence ID" value="ALS74758.1"/>
    <property type="molecule type" value="Genomic_DNA"/>
</dbReference>
<dbReference type="STRING" id="200991.AUC31_05765"/>
<gene>
    <name evidence="3" type="ORF">AUC31_05765</name>
</gene>
<dbReference type="PANTHER" id="PTHR33393:SF12">
    <property type="entry name" value="CAPSULE BIOSYNTHESIS PROTEIN CAPA"/>
    <property type="match status" value="1"/>
</dbReference>
<dbReference type="InterPro" id="IPR029052">
    <property type="entry name" value="Metallo-depent_PP-like"/>
</dbReference>
<dbReference type="InterPro" id="IPR019079">
    <property type="entry name" value="Capsule_synth_CapA"/>
</dbReference>
<dbReference type="Pfam" id="PF09587">
    <property type="entry name" value="PGA_cap"/>
    <property type="match status" value="1"/>
</dbReference>
<proteinExistence type="inferred from homology"/>